<accession>A0A1M6MX22</accession>
<evidence type="ECO:0000256" key="1">
    <source>
        <dbReference type="SAM" id="Phobius"/>
    </source>
</evidence>
<gene>
    <name evidence="2" type="ORF">SAMN05444159_1773</name>
</gene>
<dbReference type="AlphaFoldDB" id="A0A1M6MX22"/>
<dbReference type="EMBL" id="LT670844">
    <property type="protein sequence ID" value="SHJ87962.1"/>
    <property type="molecule type" value="Genomic_DNA"/>
</dbReference>
<sequence>MIAVPILVIATAVAILWSAFKYQTTYVALIDSLPPQFQDGVSSKFAFPEYVLRSSTPLVLQAEYVKSQIGFCSATLGVSLLCFIFEKIVIGLIVLAMFFWFTALTIKSWKKYQANCNRRTAADDKEQQA</sequence>
<dbReference type="OrthoDB" id="8245054at2"/>
<dbReference type="Proteomes" id="UP000189935">
    <property type="component" value="Chromosome I"/>
</dbReference>
<keyword evidence="1" id="KW-0472">Membrane</keyword>
<name>A0A1M6MX22_9BRAD</name>
<keyword evidence="1" id="KW-0812">Transmembrane</keyword>
<proteinExistence type="predicted"/>
<evidence type="ECO:0000313" key="2">
    <source>
        <dbReference type="EMBL" id="SHJ87962.1"/>
    </source>
</evidence>
<dbReference type="RefSeq" id="WP_154071209.1">
    <property type="nucleotide sequence ID" value="NZ_LT670844.1"/>
</dbReference>
<keyword evidence="1" id="KW-1133">Transmembrane helix</keyword>
<protein>
    <submittedName>
        <fullName evidence="2">Uncharacterized protein</fullName>
    </submittedName>
</protein>
<feature type="transmembrane region" description="Helical" evidence="1">
    <location>
        <begin position="76"/>
        <end position="101"/>
    </location>
</feature>
<evidence type="ECO:0000313" key="3">
    <source>
        <dbReference type="Proteomes" id="UP000189935"/>
    </source>
</evidence>
<organism evidence="2 3">
    <name type="scientific">Bradyrhizobium lablabi</name>
    <dbReference type="NCBI Taxonomy" id="722472"/>
    <lineage>
        <taxon>Bacteria</taxon>
        <taxon>Pseudomonadati</taxon>
        <taxon>Pseudomonadota</taxon>
        <taxon>Alphaproteobacteria</taxon>
        <taxon>Hyphomicrobiales</taxon>
        <taxon>Nitrobacteraceae</taxon>
        <taxon>Bradyrhizobium</taxon>
    </lineage>
</organism>
<reference evidence="2 3" key="1">
    <citation type="submission" date="2016-11" db="EMBL/GenBank/DDBJ databases">
        <authorList>
            <person name="Jaros S."/>
            <person name="Januszkiewicz K."/>
            <person name="Wedrychowicz H."/>
        </authorList>
    </citation>
    <scope>NUCLEOTIDE SEQUENCE [LARGE SCALE GENOMIC DNA]</scope>
    <source>
        <strain evidence="2 3">GAS499</strain>
    </source>
</reference>